<feature type="compositionally biased region" description="Low complexity" evidence="6">
    <location>
        <begin position="11"/>
        <end position="30"/>
    </location>
</feature>
<evidence type="ECO:0000313" key="8">
    <source>
        <dbReference type="EMBL" id="GGQ95067.1"/>
    </source>
</evidence>
<dbReference type="PANTHER" id="PTHR22807">
    <property type="entry name" value="NOP2 YEAST -RELATED NOL1/NOP2/FMU SUN DOMAIN-CONTAINING"/>
    <property type="match status" value="1"/>
</dbReference>
<protein>
    <submittedName>
        <fullName evidence="8">16S rRNA m5C967 methyltransferase</fullName>
    </submittedName>
</protein>
<dbReference type="EMBL" id="BMQL01000001">
    <property type="protein sequence ID" value="GGQ95067.1"/>
    <property type="molecule type" value="Genomic_DNA"/>
</dbReference>
<feature type="binding site" evidence="5">
    <location>
        <position position="319"/>
    </location>
    <ligand>
        <name>S-adenosyl-L-methionine</name>
        <dbReference type="ChEBI" id="CHEBI:59789"/>
    </ligand>
</feature>
<dbReference type="InterPro" id="IPR035926">
    <property type="entry name" value="NusB-like_sf"/>
</dbReference>
<dbReference type="SUPFAM" id="SSF48013">
    <property type="entry name" value="NusB-like"/>
    <property type="match status" value="1"/>
</dbReference>
<proteinExistence type="inferred from homology"/>
<dbReference type="PRINTS" id="PR02008">
    <property type="entry name" value="RCMTFAMILY"/>
</dbReference>
<evidence type="ECO:0000256" key="2">
    <source>
        <dbReference type="ARBA" id="ARBA00022679"/>
    </source>
</evidence>
<dbReference type="CDD" id="cd02440">
    <property type="entry name" value="AdoMet_MTases"/>
    <property type="match status" value="1"/>
</dbReference>
<dbReference type="SUPFAM" id="SSF53335">
    <property type="entry name" value="S-adenosyl-L-methionine-dependent methyltransferases"/>
    <property type="match status" value="1"/>
</dbReference>
<dbReference type="Pfam" id="PF01189">
    <property type="entry name" value="Methyltr_RsmB-F"/>
    <property type="match status" value="1"/>
</dbReference>
<dbReference type="InterPro" id="IPR023267">
    <property type="entry name" value="RCMT"/>
</dbReference>
<name>A0A918F0Z5_9DEIO</name>
<evidence type="ECO:0000256" key="6">
    <source>
        <dbReference type="SAM" id="MobiDB-lite"/>
    </source>
</evidence>
<dbReference type="PROSITE" id="PS51686">
    <property type="entry name" value="SAM_MT_RSMB_NOP"/>
    <property type="match status" value="1"/>
</dbReference>
<dbReference type="InterPro" id="IPR001678">
    <property type="entry name" value="MeTrfase_RsmB-F_NOP2_dom"/>
</dbReference>
<keyword evidence="2 5" id="KW-0808">Transferase</keyword>
<dbReference type="InterPro" id="IPR006027">
    <property type="entry name" value="NusB_RsmB_TIM44"/>
</dbReference>
<accession>A0A918F0Z5</accession>
<reference evidence="8" key="2">
    <citation type="submission" date="2020-09" db="EMBL/GenBank/DDBJ databases">
        <authorList>
            <person name="Sun Q."/>
            <person name="Ohkuma M."/>
        </authorList>
    </citation>
    <scope>NUCLEOTIDE SEQUENCE</scope>
    <source>
        <strain evidence="8">JCM 31311</strain>
    </source>
</reference>
<dbReference type="Proteomes" id="UP000603865">
    <property type="component" value="Unassembled WGS sequence"/>
</dbReference>
<feature type="compositionally biased region" description="Basic residues" evidence="6">
    <location>
        <begin position="1"/>
        <end position="10"/>
    </location>
</feature>
<keyword evidence="3 5" id="KW-0949">S-adenosyl-L-methionine</keyword>
<keyword evidence="4 5" id="KW-0694">RNA-binding</keyword>
<comment type="caution">
    <text evidence="5">Lacks conserved residue(s) required for the propagation of feature annotation.</text>
</comment>
<evidence type="ECO:0000313" key="9">
    <source>
        <dbReference type="Proteomes" id="UP000603865"/>
    </source>
</evidence>
<dbReference type="PANTHER" id="PTHR22807:SF53">
    <property type="entry name" value="RIBOSOMAL RNA SMALL SUBUNIT METHYLTRANSFERASE B-RELATED"/>
    <property type="match status" value="1"/>
</dbReference>
<dbReference type="InterPro" id="IPR049560">
    <property type="entry name" value="MeTrfase_RsmB-F_NOP2_cat"/>
</dbReference>
<sequence>MTAPRSRRAKPNAAKSGAAKSSAAKTSPAGEPRSSATPPPFNPARALSVRVLVSVLAGESYAASALDQALTRANLPGRDAGLCTHLVYGTLRYAPLLEAALAPLLRGETPLKARALLLTGAFEKLVLGTPLHAVVNEYVNLAKTGFGPPALVNAVLRRVEIPASLPPEDTLPVWLAEQYRAAYGERAAAVLKDLLEPQPLWLRLTPAGRESLLAEGSELGAAYGDVVRVQLDRPLRGTDAFEQGWAQPINPASFACVRALGDVDGARVLDLAGGAGIKAAMLAASGARVLSVDRATNKHHAARENLERLGLEAQFFSADLTKVPALPPADFVLLDAPCTGSGTLRSHPEIKLRLTPDVVQEAAALQAQMLETAAVLTAPGGLLVYSVCSVTQAEGPEVVQQFLNANPEFQPEALPDLLVEAVSSGPGVLTVPLEGVDGFFIARLRRQVAE</sequence>
<reference evidence="8" key="1">
    <citation type="journal article" date="2014" name="Int. J. Syst. Evol. Microbiol.">
        <title>Complete genome sequence of Corynebacterium casei LMG S-19264T (=DSM 44701T), isolated from a smear-ripened cheese.</title>
        <authorList>
            <consortium name="US DOE Joint Genome Institute (JGI-PGF)"/>
            <person name="Walter F."/>
            <person name="Albersmeier A."/>
            <person name="Kalinowski J."/>
            <person name="Ruckert C."/>
        </authorList>
    </citation>
    <scope>NUCLEOTIDE SEQUENCE</scope>
    <source>
        <strain evidence="8">JCM 31311</strain>
    </source>
</reference>
<comment type="similarity">
    <text evidence="5">Belongs to the class I-like SAM-binding methyltransferase superfamily. RsmB/NOP family.</text>
</comment>
<evidence type="ECO:0000256" key="4">
    <source>
        <dbReference type="ARBA" id="ARBA00022884"/>
    </source>
</evidence>
<evidence type="ECO:0000256" key="3">
    <source>
        <dbReference type="ARBA" id="ARBA00022691"/>
    </source>
</evidence>
<dbReference type="GO" id="GO:0006355">
    <property type="term" value="P:regulation of DNA-templated transcription"/>
    <property type="evidence" value="ECO:0007669"/>
    <property type="project" value="InterPro"/>
</dbReference>
<evidence type="ECO:0000259" key="7">
    <source>
        <dbReference type="PROSITE" id="PS51686"/>
    </source>
</evidence>
<dbReference type="Gene3D" id="1.10.940.10">
    <property type="entry name" value="NusB-like"/>
    <property type="match status" value="1"/>
</dbReference>
<keyword evidence="9" id="KW-1185">Reference proteome</keyword>
<evidence type="ECO:0000256" key="5">
    <source>
        <dbReference type="PROSITE-ProRule" id="PRU01023"/>
    </source>
</evidence>
<feature type="binding site" evidence="5">
    <location>
        <position position="335"/>
    </location>
    <ligand>
        <name>S-adenosyl-L-methionine</name>
        <dbReference type="ChEBI" id="CHEBI:59789"/>
    </ligand>
</feature>
<dbReference type="InterPro" id="IPR029063">
    <property type="entry name" value="SAM-dependent_MTases_sf"/>
</dbReference>
<organism evidence="8 9">
    <name type="scientific">Deinococcus ruber</name>
    <dbReference type="NCBI Taxonomy" id="1848197"/>
    <lineage>
        <taxon>Bacteria</taxon>
        <taxon>Thermotogati</taxon>
        <taxon>Deinococcota</taxon>
        <taxon>Deinococci</taxon>
        <taxon>Deinococcales</taxon>
        <taxon>Deinococcaceae</taxon>
        <taxon>Deinococcus</taxon>
    </lineage>
</organism>
<keyword evidence="1 5" id="KW-0489">Methyltransferase</keyword>
<comment type="caution">
    <text evidence="8">The sequence shown here is derived from an EMBL/GenBank/DDBJ whole genome shotgun (WGS) entry which is preliminary data.</text>
</comment>
<gene>
    <name evidence="8" type="ORF">GCM10008957_04230</name>
</gene>
<dbReference type="AlphaFoldDB" id="A0A918F0Z5"/>
<feature type="region of interest" description="Disordered" evidence="6">
    <location>
        <begin position="1"/>
        <end position="41"/>
    </location>
</feature>
<dbReference type="Pfam" id="PF01029">
    <property type="entry name" value="NusB"/>
    <property type="match status" value="1"/>
</dbReference>
<dbReference type="GO" id="GO:0003723">
    <property type="term" value="F:RNA binding"/>
    <property type="evidence" value="ECO:0007669"/>
    <property type="project" value="UniProtKB-UniRule"/>
</dbReference>
<dbReference type="GO" id="GO:0001510">
    <property type="term" value="P:RNA methylation"/>
    <property type="evidence" value="ECO:0007669"/>
    <property type="project" value="InterPro"/>
</dbReference>
<feature type="domain" description="SAM-dependent MTase RsmB/NOP-type" evidence="7">
    <location>
        <begin position="173"/>
        <end position="447"/>
    </location>
</feature>
<evidence type="ECO:0000256" key="1">
    <source>
        <dbReference type="ARBA" id="ARBA00022603"/>
    </source>
</evidence>
<feature type="binding site" evidence="5">
    <location>
        <position position="293"/>
    </location>
    <ligand>
        <name>S-adenosyl-L-methionine</name>
        <dbReference type="ChEBI" id="CHEBI:59789"/>
    </ligand>
</feature>
<feature type="active site" description="Nucleophile" evidence="5">
    <location>
        <position position="388"/>
    </location>
</feature>
<dbReference type="GO" id="GO:0008173">
    <property type="term" value="F:RNA methyltransferase activity"/>
    <property type="evidence" value="ECO:0007669"/>
    <property type="project" value="InterPro"/>
</dbReference>
<dbReference type="RefSeq" id="WP_189087819.1">
    <property type="nucleotide sequence ID" value="NZ_BMQL01000001.1"/>
</dbReference>
<dbReference type="Gene3D" id="3.40.50.150">
    <property type="entry name" value="Vaccinia Virus protein VP39"/>
    <property type="match status" value="1"/>
</dbReference>